<dbReference type="EMBL" id="AYRZ02000004">
    <property type="protein sequence ID" value="PHT83946.1"/>
    <property type="molecule type" value="Genomic_DNA"/>
</dbReference>
<dbReference type="Proteomes" id="UP000222542">
    <property type="component" value="Unassembled WGS sequence"/>
</dbReference>
<reference evidence="1 2" key="1">
    <citation type="journal article" date="2014" name="Nat. Genet.">
        <title>Genome sequence of the hot pepper provides insights into the evolution of pungency in Capsicum species.</title>
        <authorList>
            <person name="Kim S."/>
            <person name="Park M."/>
            <person name="Yeom S.I."/>
            <person name="Kim Y.M."/>
            <person name="Lee J.M."/>
            <person name="Lee H.A."/>
            <person name="Seo E."/>
            <person name="Choi J."/>
            <person name="Cheong K."/>
            <person name="Kim K.T."/>
            <person name="Jung K."/>
            <person name="Lee G.W."/>
            <person name="Oh S.K."/>
            <person name="Bae C."/>
            <person name="Kim S.B."/>
            <person name="Lee H.Y."/>
            <person name="Kim S.Y."/>
            <person name="Kim M.S."/>
            <person name="Kang B.C."/>
            <person name="Jo Y.D."/>
            <person name="Yang H.B."/>
            <person name="Jeong H.J."/>
            <person name="Kang W.H."/>
            <person name="Kwon J.K."/>
            <person name="Shin C."/>
            <person name="Lim J.Y."/>
            <person name="Park J.H."/>
            <person name="Huh J.H."/>
            <person name="Kim J.S."/>
            <person name="Kim B.D."/>
            <person name="Cohen O."/>
            <person name="Paran I."/>
            <person name="Suh M.C."/>
            <person name="Lee S.B."/>
            <person name="Kim Y.K."/>
            <person name="Shin Y."/>
            <person name="Noh S.J."/>
            <person name="Park J."/>
            <person name="Seo Y.S."/>
            <person name="Kwon S.Y."/>
            <person name="Kim H.A."/>
            <person name="Park J.M."/>
            <person name="Kim H.J."/>
            <person name="Choi S.B."/>
            <person name="Bosland P.W."/>
            <person name="Reeves G."/>
            <person name="Jo S.H."/>
            <person name="Lee B.W."/>
            <person name="Cho H.T."/>
            <person name="Choi H.S."/>
            <person name="Lee M.S."/>
            <person name="Yu Y."/>
            <person name="Do Choi Y."/>
            <person name="Park B.S."/>
            <person name="van Deynze A."/>
            <person name="Ashrafi H."/>
            <person name="Hill T."/>
            <person name="Kim W.T."/>
            <person name="Pai H.S."/>
            <person name="Ahn H.K."/>
            <person name="Yeam I."/>
            <person name="Giovannoni J.J."/>
            <person name="Rose J.K."/>
            <person name="Sorensen I."/>
            <person name="Lee S.J."/>
            <person name="Kim R.W."/>
            <person name="Choi I.Y."/>
            <person name="Choi B.S."/>
            <person name="Lim J.S."/>
            <person name="Lee Y.H."/>
            <person name="Choi D."/>
        </authorList>
    </citation>
    <scope>NUCLEOTIDE SEQUENCE [LARGE SCALE GENOMIC DNA]</scope>
    <source>
        <strain evidence="2">cv. CM334</strain>
    </source>
</reference>
<evidence type="ECO:0000313" key="2">
    <source>
        <dbReference type="Proteomes" id="UP000222542"/>
    </source>
</evidence>
<evidence type="ECO:0000313" key="1">
    <source>
        <dbReference type="EMBL" id="PHT83946.1"/>
    </source>
</evidence>
<organism evidence="1 2">
    <name type="scientific">Capsicum annuum</name>
    <name type="common">Capsicum pepper</name>
    <dbReference type="NCBI Taxonomy" id="4072"/>
    <lineage>
        <taxon>Eukaryota</taxon>
        <taxon>Viridiplantae</taxon>
        <taxon>Streptophyta</taxon>
        <taxon>Embryophyta</taxon>
        <taxon>Tracheophyta</taxon>
        <taxon>Spermatophyta</taxon>
        <taxon>Magnoliopsida</taxon>
        <taxon>eudicotyledons</taxon>
        <taxon>Gunneridae</taxon>
        <taxon>Pentapetalae</taxon>
        <taxon>asterids</taxon>
        <taxon>lamiids</taxon>
        <taxon>Solanales</taxon>
        <taxon>Solanaceae</taxon>
        <taxon>Solanoideae</taxon>
        <taxon>Capsiceae</taxon>
        <taxon>Capsicum</taxon>
    </lineage>
</organism>
<dbReference type="PANTHER" id="PTHR10775:SF177">
    <property type="entry name" value="TNP2, PARTIAL"/>
    <property type="match status" value="1"/>
</dbReference>
<dbReference type="OMA" id="QIHEDLM"/>
<dbReference type="PANTHER" id="PTHR10775">
    <property type="entry name" value="OS08G0208400 PROTEIN"/>
    <property type="match status" value="1"/>
</dbReference>
<sequence>MKSYVHWRHHGEQSQIRDNNEAIYSKDENEAHDKDDGIHTMLEEVAEGSFANYLEYTGKNVCSNMSEKESTTFDKLLKEDERELYPGCKKFSKLSFLVKLLHLKVYNQWSNKSFDMLLELLKEALPTDEILSKSYYDAKNMLQGLELGYISIHACKNDCVVLG</sequence>
<protein>
    <submittedName>
        <fullName evidence="1">Uncharacterized protein</fullName>
    </submittedName>
</protein>
<accession>A0A2G2ZPM9</accession>
<proteinExistence type="predicted"/>
<gene>
    <name evidence="1" type="ORF">T459_12389</name>
</gene>
<comment type="caution">
    <text evidence="1">The sequence shown here is derived from an EMBL/GenBank/DDBJ whole genome shotgun (WGS) entry which is preliminary data.</text>
</comment>
<dbReference type="Gramene" id="PHT83946">
    <property type="protein sequence ID" value="PHT83946"/>
    <property type="gene ID" value="T459_12389"/>
</dbReference>
<keyword evidence="2" id="KW-1185">Reference proteome</keyword>
<reference evidence="1 2" key="2">
    <citation type="journal article" date="2017" name="Genome Biol.">
        <title>New reference genome sequences of hot pepper reveal the massive evolution of plant disease-resistance genes by retroduplication.</title>
        <authorList>
            <person name="Kim S."/>
            <person name="Park J."/>
            <person name="Yeom S.I."/>
            <person name="Kim Y.M."/>
            <person name="Seo E."/>
            <person name="Kim K.T."/>
            <person name="Kim M.S."/>
            <person name="Lee J.M."/>
            <person name="Cheong K."/>
            <person name="Shin H.S."/>
            <person name="Kim S.B."/>
            <person name="Han K."/>
            <person name="Lee J."/>
            <person name="Park M."/>
            <person name="Lee H.A."/>
            <person name="Lee H.Y."/>
            <person name="Lee Y."/>
            <person name="Oh S."/>
            <person name="Lee J.H."/>
            <person name="Choi E."/>
            <person name="Choi E."/>
            <person name="Lee S.E."/>
            <person name="Jeon J."/>
            <person name="Kim H."/>
            <person name="Choi G."/>
            <person name="Song H."/>
            <person name="Lee J."/>
            <person name="Lee S.C."/>
            <person name="Kwon J.K."/>
            <person name="Lee H.Y."/>
            <person name="Koo N."/>
            <person name="Hong Y."/>
            <person name="Kim R.W."/>
            <person name="Kang W.H."/>
            <person name="Huh J.H."/>
            <person name="Kang B.C."/>
            <person name="Yang T.J."/>
            <person name="Lee Y.H."/>
            <person name="Bennetzen J.L."/>
            <person name="Choi D."/>
        </authorList>
    </citation>
    <scope>NUCLEOTIDE SEQUENCE [LARGE SCALE GENOMIC DNA]</scope>
    <source>
        <strain evidence="2">cv. CM334</strain>
    </source>
</reference>
<dbReference type="AlphaFoldDB" id="A0A2G2ZPM9"/>
<name>A0A2G2ZPM9_CAPAN</name>